<dbReference type="Gene3D" id="3.40.250.10">
    <property type="entry name" value="Rhodanese-like domain"/>
    <property type="match status" value="1"/>
</dbReference>
<accession>A0A915I2U1</accession>
<reference evidence="2" key="1">
    <citation type="submission" date="2022-11" db="UniProtKB">
        <authorList>
            <consortium name="WormBaseParasite"/>
        </authorList>
    </citation>
    <scope>IDENTIFICATION</scope>
</reference>
<dbReference type="AlphaFoldDB" id="A0A915I2U1"/>
<dbReference type="InterPro" id="IPR036873">
    <property type="entry name" value="Rhodanese-like_dom_sf"/>
</dbReference>
<proteinExistence type="predicted"/>
<evidence type="ECO:0000313" key="1">
    <source>
        <dbReference type="Proteomes" id="UP000887565"/>
    </source>
</evidence>
<evidence type="ECO:0000313" key="2">
    <source>
        <dbReference type="WBParaSite" id="nRc.2.0.1.t08448-RA"/>
    </source>
</evidence>
<protein>
    <submittedName>
        <fullName evidence="2">Uncharacterized protein</fullName>
    </submittedName>
</protein>
<name>A0A915I2U1_ROMCU</name>
<keyword evidence="1" id="KW-1185">Reference proteome</keyword>
<sequence length="99" mass="11706">MGYVLRYRIWVHNVQMLSENKFGLVFKISLRYYAKLVSTKWLAQQMRAKNANLRILYASKDSGHSFQHCQIQSAFDFCIHPLRDSTHKHMLPSADKFNE</sequence>
<organism evidence="1 2">
    <name type="scientific">Romanomermis culicivorax</name>
    <name type="common">Nematode worm</name>
    <dbReference type="NCBI Taxonomy" id="13658"/>
    <lineage>
        <taxon>Eukaryota</taxon>
        <taxon>Metazoa</taxon>
        <taxon>Ecdysozoa</taxon>
        <taxon>Nematoda</taxon>
        <taxon>Enoplea</taxon>
        <taxon>Dorylaimia</taxon>
        <taxon>Mermithida</taxon>
        <taxon>Mermithoidea</taxon>
        <taxon>Mermithidae</taxon>
        <taxon>Romanomermis</taxon>
    </lineage>
</organism>
<dbReference type="WBParaSite" id="nRc.2.0.1.t08448-RA">
    <property type="protein sequence ID" value="nRc.2.0.1.t08448-RA"/>
    <property type="gene ID" value="nRc.2.0.1.g08448"/>
</dbReference>
<dbReference type="Proteomes" id="UP000887565">
    <property type="component" value="Unplaced"/>
</dbReference>